<keyword evidence="10" id="KW-0175">Coiled coil</keyword>
<dbReference type="PROSITE" id="PS50268">
    <property type="entry name" value="CADHERIN_2"/>
    <property type="match status" value="1"/>
</dbReference>
<proteinExistence type="inferred from homology"/>
<keyword evidence="2" id="KW-0134">Cell wall</keyword>
<dbReference type="PROSITE" id="PS00136">
    <property type="entry name" value="SUBTILASE_ASP"/>
    <property type="match status" value="1"/>
</dbReference>
<dbReference type="PROSITE" id="PS51892">
    <property type="entry name" value="SUBTILASE"/>
    <property type="match status" value="1"/>
</dbReference>
<evidence type="ECO:0000256" key="7">
    <source>
        <dbReference type="ARBA" id="ARBA00022825"/>
    </source>
</evidence>
<organism evidence="13 14">
    <name type="scientific">Rheinheimera baltica</name>
    <dbReference type="NCBI Taxonomy" id="67576"/>
    <lineage>
        <taxon>Bacteria</taxon>
        <taxon>Pseudomonadati</taxon>
        <taxon>Pseudomonadota</taxon>
        <taxon>Gammaproteobacteria</taxon>
        <taxon>Chromatiales</taxon>
        <taxon>Chromatiaceae</taxon>
        <taxon>Rheinheimera</taxon>
    </lineage>
</organism>
<feature type="chain" id="PRO_5046038261" evidence="11">
    <location>
        <begin position="24"/>
        <end position="1226"/>
    </location>
</feature>
<dbReference type="Gene3D" id="2.60.40.60">
    <property type="entry name" value="Cadherins"/>
    <property type="match status" value="1"/>
</dbReference>
<dbReference type="SUPFAM" id="SSF52743">
    <property type="entry name" value="Subtilisin-like"/>
    <property type="match status" value="1"/>
</dbReference>
<dbReference type="CDD" id="cd11304">
    <property type="entry name" value="Cadherin_repeat"/>
    <property type="match status" value="1"/>
</dbReference>
<keyword evidence="3" id="KW-0964">Secreted</keyword>
<name>A0ABT9I4L4_9GAMM</name>
<dbReference type="SUPFAM" id="SSF52025">
    <property type="entry name" value="PA domain"/>
    <property type="match status" value="1"/>
</dbReference>
<evidence type="ECO:0000256" key="3">
    <source>
        <dbReference type="ARBA" id="ARBA00022525"/>
    </source>
</evidence>
<dbReference type="InterPro" id="IPR003137">
    <property type="entry name" value="PA_domain"/>
</dbReference>
<keyword evidence="7 8" id="KW-0720">Serine protease</keyword>
<feature type="active site" description="Charge relay system" evidence="8">
    <location>
        <position position="546"/>
    </location>
</feature>
<evidence type="ECO:0000256" key="1">
    <source>
        <dbReference type="ARBA" id="ARBA00011073"/>
    </source>
</evidence>
<keyword evidence="4 8" id="KW-0645">Protease</keyword>
<keyword evidence="5 11" id="KW-0732">Signal</keyword>
<evidence type="ECO:0000256" key="2">
    <source>
        <dbReference type="ARBA" id="ARBA00022512"/>
    </source>
</evidence>
<dbReference type="EMBL" id="JAPJDZ010000088">
    <property type="protein sequence ID" value="MDP5138033.1"/>
    <property type="molecule type" value="Genomic_DNA"/>
</dbReference>
<evidence type="ECO:0000256" key="10">
    <source>
        <dbReference type="SAM" id="Coils"/>
    </source>
</evidence>
<evidence type="ECO:0000256" key="8">
    <source>
        <dbReference type="PROSITE-ProRule" id="PRU01240"/>
    </source>
</evidence>
<feature type="coiled-coil region" evidence="10">
    <location>
        <begin position="75"/>
        <end position="102"/>
    </location>
</feature>
<dbReference type="Gene3D" id="3.50.30.30">
    <property type="match status" value="1"/>
</dbReference>
<dbReference type="RefSeq" id="WP_305977219.1">
    <property type="nucleotide sequence ID" value="NZ_JAPJDZ010000088.1"/>
</dbReference>
<evidence type="ECO:0000256" key="11">
    <source>
        <dbReference type="SAM" id="SignalP"/>
    </source>
</evidence>
<evidence type="ECO:0000256" key="4">
    <source>
        <dbReference type="ARBA" id="ARBA00022670"/>
    </source>
</evidence>
<evidence type="ECO:0000256" key="6">
    <source>
        <dbReference type="ARBA" id="ARBA00022801"/>
    </source>
</evidence>
<dbReference type="InterPro" id="IPR050131">
    <property type="entry name" value="Peptidase_S8_subtilisin-like"/>
</dbReference>
<dbReference type="InterPro" id="IPR020008">
    <property type="entry name" value="GlyGly_CTERM"/>
</dbReference>
<dbReference type="Gene3D" id="3.40.50.200">
    <property type="entry name" value="Peptidase S8/S53 domain"/>
    <property type="match status" value="1"/>
</dbReference>
<dbReference type="InterPro" id="IPR000209">
    <property type="entry name" value="Peptidase_S8/S53_dom"/>
</dbReference>
<evidence type="ECO:0000313" key="13">
    <source>
        <dbReference type="EMBL" id="MDP5138033.1"/>
    </source>
</evidence>
<evidence type="ECO:0000256" key="9">
    <source>
        <dbReference type="RuleBase" id="RU003355"/>
    </source>
</evidence>
<evidence type="ECO:0000313" key="14">
    <source>
        <dbReference type="Proteomes" id="UP001231109"/>
    </source>
</evidence>
<dbReference type="InterPro" id="IPR023827">
    <property type="entry name" value="Peptidase_S8_Asp-AS"/>
</dbReference>
<dbReference type="Pfam" id="PF02225">
    <property type="entry name" value="PA"/>
    <property type="match status" value="1"/>
</dbReference>
<dbReference type="InterPro" id="IPR015500">
    <property type="entry name" value="Peptidase_S8_subtilisin-rel"/>
</dbReference>
<comment type="caution">
    <text evidence="13">The sequence shown here is derived from an EMBL/GenBank/DDBJ whole genome shotgun (WGS) entry which is preliminary data.</text>
</comment>
<feature type="active site" description="Charge relay system" evidence="8">
    <location>
        <position position="237"/>
    </location>
</feature>
<reference evidence="13 14" key="1">
    <citation type="submission" date="2022-11" db="EMBL/GenBank/DDBJ databases">
        <title>Viruses from the air-sea interface of a natural surface slick.</title>
        <authorList>
            <person name="Rahlff J."/>
            <person name="Holmfeldt K."/>
        </authorList>
    </citation>
    <scope>NUCLEOTIDE SEQUENCE [LARGE SCALE GENOMIC DNA]</scope>
    <source>
        <strain evidence="13 14">SMS4</strain>
    </source>
</reference>
<dbReference type="InterPro" id="IPR036852">
    <property type="entry name" value="Peptidase_S8/S53_dom_sf"/>
</dbReference>
<keyword evidence="6 8" id="KW-0378">Hydrolase</keyword>
<dbReference type="InterPro" id="IPR046450">
    <property type="entry name" value="PA_dom_sf"/>
</dbReference>
<dbReference type="CDD" id="cd04818">
    <property type="entry name" value="PA_subtilisin_1"/>
    <property type="match status" value="1"/>
</dbReference>
<dbReference type="Pfam" id="PF00082">
    <property type="entry name" value="Peptidase_S8"/>
    <property type="match status" value="1"/>
</dbReference>
<dbReference type="InterPro" id="IPR002126">
    <property type="entry name" value="Cadherin-like_dom"/>
</dbReference>
<feature type="active site" description="Charge relay system" evidence="8">
    <location>
        <position position="180"/>
    </location>
</feature>
<gene>
    <name evidence="13" type="ORF">ORJ04_18955</name>
</gene>
<dbReference type="PANTHER" id="PTHR43806:SF11">
    <property type="entry name" value="CEREVISIN-RELATED"/>
    <property type="match status" value="1"/>
</dbReference>
<dbReference type="NCBIfam" id="TIGR03501">
    <property type="entry name" value="GlyGly_CTERM"/>
    <property type="match status" value="1"/>
</dbReference>
<evidence type="ECO:0000259" key="12">
    <source>
        <dbReference type="PROSITE" id="PS50268"/>
    </source>
</evidence>
<feature type="domain" description="Cadherin" evidence="12">
    <location>
        <begin position="1012"/>
        <end position="1114"/>
    </location>
</feature>
<evidence type="ECO:0000256" key="5">
    <source>
        <dbReference type="ARBA" id="ARBA00022729"/>
    </source>
</evidence>
<protein>
    <submittedName>
        <fullName evidence="13">S8 family serine peptidase</fullName>
    </submittedName>
</protein>
<comment type="similarity">
    <text evidence="1 8 9">Belongs to the peptidase S8 family.</text>
</comment>
<dbReference type="PRINTS" id="PR00723">
    <property type="entry name" value="SUBTILISIN"/>
</dbReference>
<accession>A0ABT9I4L4</accession>
<feature type="signal peptide" evidence="11">
    <location>
        <begin position="1"/>
        <end position="23"/>
    </location>
</feature>
<dbReference type="Proteomes" id="UP001231109">
    <property type="component" value="Unassembled WGS sequence"/>
</dbReference>
<dbReference type="PANTHER" id="PTHR43806">
    <property type="entry name" value="PEPTIDASE S8"/>
    <property type="match status" value="1"/>
</dbReference>
<sequence>MKLTNKSIVAASVAMAFAGVASAATLEQFRMGADVTVYGGERKASLQQSDKETKQPSAYLVQLNAQPTSYALSGVRYDRQQAQQLTQKIEEVQQQVSAQLLQLDKDAQILTTTKHLAASIVVKADAKALASLRKNPAVKQILPVYDSKPMVVESQEYIKAKSVVASGIATGAGIKVAILDSGLDYTHAAFGGAGTEEAYDAAFANQSAVNWPQGKVLGGYDFINNDPNPIDPLSGGHGTSVANSVNGIAPDVEFYAYTVCTGTCPGLAQINALEAAMDPDGDGDLSDRVDVINMSLGGDFGSTDTSGGTQLLIQRAVELGVSMVISAGNDGPNPFIVGGPSTTPNALSVGAMTHPTAETTFITTSTIAGATVPMAAAGFNPVSEFSFNSAENGLVYIAENGLACDEFAEDVDLTGKAVLVDRGACNFTQKVLNAQAKGAVFVIIANNAAEAGPVNAGGSAPGITIPAVGISLEDGQIIKDLLVEGTEVAYSIVSESFATPGSIADFTSRGPAMEGLLKPEITAPGEQIMVADVGTGTGLAPATGTSFSGPITAGAMSLLRQARPELNAFEAKAMLMNTANMNVTAEPLSVNPQAALAPITAMGAGLVDVSKAVSSPAAAWVYDAKFDTKQAALSYGLQNMTEQSSFTKTVTLKNFSEQARIYGLTAQPRFADDAATGALSWNMPASIEVGAGQTVQFDITLNIDPTKLPAWELANGSVTGEKNDLLTAVEFDGAILFNDNSTGASNDLHLVYHVLPKANADLQIRSEITDEGIKYVVRNDGAITAQPFAAQLVGTSDKDGVPQDLRAATLDVFPVDYCSSGYLLAPNFTLDQPLSHALQANFTLVLDNDNDGNFDYEVMSLLLSRLGDNYPTGYVGSFAVPFGTLSGFAGDAFHVSGQRNITLTACLEDVGLSAADIGKEITVGYLSYNDGYNLGLAFSSLDFDDVIFTTATLALSPDVTLTDSAGEEVTDLAAGQTAYLNWETDNGFVLLSDAGDAIAVADINGGDKAPVVMAGQMFTVQENAADGTVIGKVDAEVDFSTPVSEFVLAASSSTAVSLQANGDIVVNNSGVLDFDAGLTQIQLEVIALDTKGNASAPVEVTVDVTNTADEAPTVSASQVVSTINVGVAAGTKVANIAVSVNEAGATLANVTSGNGLFAVVNNQLVLARVPTKADAKAHNVVVTATDSAGLSGTTTVNVTVNKPSSGTFGWFSLLALPLLMLRRKRN</sequence>
<dbReference type="PROSITE" id="PS00138">
    <property type="entry name" value="SUBTILASE_SER"/>
    <property type="match status" value="1"/>
</dbReference>
<dbReference type="InterPro" id="IPR023828">
    <property type="entry name" value="Peptidase_S8_Ser-AS"/>
</dbReference>
<keyword evidence="14" id="KW-1185">Reference proteome</keyword>